<gene>
    <name evidence="2" type="ORF">NTEN_LOCUS7562</name>
</gene>
<evidence type="ECO:0000256" key="1">
    <source>
        <dbReference type="SAM" id="MobiDB-lite"/>
    </source>
</evidence>
<keyword evidence="3" id="KW-1185">Reference proteome</keyword>
<dbReference type="Proteomes" id="UP000479000">
    <property type="component" value="Unassembled WGS sequence"/>
</dbReference>
<reference evidence="2 3" key="1">
    <citation type="submission" date="2020-02" db="EMBL/GenBank/DDBJ databases">
        <authorList>
            <person name="Ferguson B K."/>
        </authorList>
    </citation>
    <scope>NUCLEOTIDE SEQUENCE [LARGE SCALE GENOMIC DNA]</scope>
</reference>
<evidence type="ECO:0000313" key="3">
    <source>
        <dbReference type="Proteomes" id="UP000479000"/>
    </source>
</evidence>
<feature type="compositionally biased region" description="Basic and acidic residues" evidence="1">
    <location>
        <begin position="65"/>
        <end position="77"/>
    </location>
</feature>
<feature type="non-terminal residue" evidence="2">
    <location>
        <position position="1"/>
    </location>
</feature>
<organism evidence="2 3">
    <name type="scientific">Nesidiocoris tenuis</name>
    <dbReference type="NCBI Taxonomy" id="355587"/>
    <lineage>
        <taxon>Eukaryota</taxon>
        <taxon>Metazoa</taxon>
        <taxon>Ecdysozoa</taxon>
        <taxon>Arthropoda</taxon>
        <taxon>Hexapoda</taxon>
        <taxon>Insecta</taxon>
        <taxon>Pterygota</taxon>
        <taxon>Neoptera</taxon>
        <taxon>Paraneoptera</taxon>
        <taxon>Hemiptera</taxon>
        <taxon>Heteroptera</taxon>
        <taxon>Panheteroptera</taxon>
        <taxon>Cimicomorpha</taxon>
        <taxon>Miridae</taxon>
        <taxon>Dicyphina</taxon>
        <taxon>Nesidiocoris</taxon>
    </lineage>
</organism>
<dbReference type="EMBL" id="CADCXU010011482">
    <property type="protein sequence ID" value="CAB0001775.1"/>
    <property type="molecule type" value="Genomic_DNA"/>
</dbReference>
<dbReference type="AlphaFoldDB" id="A0A6H5GGJ1"/>
<feature type="compositionally biased region" description="Basic residues" evidence="1">
    <location>
        <begin position="102"/>
        <end position="112"/>
    </location>
</feature>
<proteinExistence type="predicted"/>
<evidence type="ECO:0000313" key="2">
    <source>
        <dbReference type="EMBL" id="CAB0001775.1"/>
    </source>
</evidence>
<feature type="region of interest" description="Disordered" evidence="1">
    <location>
        <begin position="51"/>
        <end position="130"/>
    </location>
</feature>
<sequence length="130" mass="14785">NNSYFDSHNLLKYRCTELLLLYQKFTNIGPHGSGMMTISCQNCDVRKHEGSDITEETTTMAGAEEDTKEKGTGDESIHQQPYSTSVNHLSFQKSGRNSNSARMRRTNSRRRTTLINKSVPASRQRPPQIY</sequence>
<feature type="compositionally biased region" description="Polar residues" evidence="1">
    <location>
        <begin position="78"/>
        <end position="95"/>
    </location>
</feature>
<accession>A0A6H5GGJ1</accession>
<protein>
    <submittedName>
        <fullName evidence="2">Uncharacterized protein</fullName>
    </submittedName>
</protein>
<name>A0A6H5GGJ1_9HEMI</name>